<dbReference type="NCBIfam" id="NF001664">
    <property type="entry name" value="PRK00431.1-6"/>
    <property type="match status" value="1"/>
</dbReference>
<accession>A0A010RCF5</accession>
<evidence type="ECO:0000259" key="2">
    <source>
        <dbReference type="PROSITE" id="PS51154"/>
    </source>
</evidence>
<comment type="caution">
    <text evidence="3">The sequence shown here is derived from an EMBL/GenBank/DDBJ whole genome shotgun (WGS) entry which is preliminary data.</text>
</comment>
<dbReference type="STRING" id="1445577.A0A010RCF5"/>
<dbReference type="eggNOG" id="KOG2633">
    <property type="taxonomic scope" value="Eukaryota"/>
</dbReference>
<proteinExistence type="predicted"/>
<dbReference type="InterPro" id="IPR002589">
    <property type="entry name" value="Macro_dom"/>
</dbReference>
<dbReference type="EMBL" id="JARH01000678">
    <property type="protein sequence ID" value="EXF77916.1"/>
    <property type="molecule type" value="Genomic_DNA"/>
</dbReference>
<feature type="domain" description="Macro" evidence="2">
    <location>
        <begin position="26"/>
        <end position="208"/>
    </location>
</feature>
<dbReference type="SMART" id="SM00506">
    <property type="entry name" value="A1pp"/>
    <property type="match status" value="1"/>
</dbReference>
<dbReference type="InterPro" id="IPR043472">
    <property type="entry name" value="Macro_dom-like"/>
</dbReference>
<feature type="region of interest" description="Disordered" evidence="1">
    <location>
        <begin position="208"/>
        <end position="249"/>
    </location>
</feature>
<dbReference type="PANTHER" id="PTHR11106:SF27">
    <property type="entry name" value="MACRO DOMAIN-CONTAINING PROTEIN"/>
    <property type="match status" value="1"/>
</dbReference>
<dbReference type="Pfam" id="PF01661">
    <property type="entry name" value="Macro"/>
    <property type="match status" value="1"/>
</dbReference>
<sequence>MVTTAVADIPTVELLYKIGQIHATPKAISPHNASHNQKVAVVRGDITTLSVDAIVNAANKSLLGGGGVDGAIHRAAGRGLLQECRTLNGCATGSAKITGAYNLPSKKIIHAVGPIYDELNPDDSEAKLAGCYSTSLKLAVQNGCRSIAFSALSTGVYGYPSTEAAPVAVEVVREFLDGEDGDKLDKIVFCTFEMKDVRAYNETLPIFFPPDDQPATKEKTEDGPSKKQTEEAKAIAAELPSVPKSDPSQ</sequence>
<evidence type="ECO:0000256" key="1">
    <source>
        <dbReference type="SAM" id="MobiDB-lite"/>
    </source>
</evidence>
<keyword evidence="4" id="KW-1185">Reference proteome</keyword>
<feature type="compositionally biased region" description="Basic and acidic residues" evidence="1">
    <location>
        <begin position="214"/>
        <end position="233"/>
    </location>
</feature>
<protein>
    <submittedName>
        <fullName evidence="3">Macro domain-containing protein</fullName>
    </submittedName>
</protein>
<organism evidence="3 4">
    <name type="scientific">Colletotrichum fioriniae PJ7</name>
    <dbReference type="NCBI Taxonomy" id="1445577"/>
    <lineage>
        <taxon>Eukaryota</taxon>
        <taxon>Fungi</taxon>
        <taxon>Dikarya</taxon>
        <taxon>Ascomycota</taxon>
        <taxon>Pezizomycotina</taxon>
        <taxon>Sordariomycetes</taxon>
        <taxon>Hypocreomycetidae</taxon>
        <taxon>Glomerellales</taxon>
        <taxon>Glomerellaceae</taxon>
        <taxon>Colletotrichum</taxon>
        <taxon>Colletotrichum acutatum species complex</taxon>
    </lineage>
</organism>
<dbReference type="KEGG" id="cfj:CFIO01_04170"/>
<dbReference type="Proteomes" id="UP000020467">
    <property type="component" value="Unassembled WGS sequence"/>
</dbReference>
<dbReference type="HOGENOM" id="CLU_046550_3_1_1"/>
<dbReference type="PANTHER" id="PTHR11106">
    <property type="entry name" value="GANGLIOSIDE INDUCED DIFFERENTIATION ASSOCIATED PROTEIN 2-RELATED"/>
    <property type="match status" value="1"/>
</dbReference>
<evidence type="ECO:0000313" key="4">
    <source>
        <dbReference type="Proteomes" id="UP000020467"/>
    </source>
</evidence>
<dbReference type="OrthoDB" id="6077599at2759"/>
<dbReference type="AlphaFoldDB" id="A0A010RCF5"/>
<dbReference type="CDD" id="cd02908">
    <property type="entry name" value="Macro_OAADPr_deacetylase"/>
    <property type="match status" value="1"/>
</dbReference>
<dbReference type="SUPFAM" id="SSF52949">
    <property type="entry name" value="Macro domain-like"/>
    <property type="match status" value="1"/>
</dbReference>
<name>A0A010RCF5_9PEZI</name>
<evidence type="ECO:0000313" key="3">
    <source>
        <dbReference type="EMBL" id="EXF77916.1"/>
    </source>
</evidence>
<reference evidence="3 4" key="1">
    <citation type="submission" date="2014-02" db="EMBL/GenBank/DDBJ databases">
        <title>The genome sequence of Colletotrichum fioriniae PJ7.</title>
        <authorList>
            <person name="Baroncelli R."/>
            <person name="Thon M.R."/>
        </authorList>
    </citation>
    <scope>NUCLEOTIDE SEQUENCE [LARGE SCALE GENOMIC DNA]</scope>
    <source>
        <strain evidence="3 4">PJ7</strain>
    </source>
</reference>
<dbReference type="Gene3D" id="3.40.220.10">
    <property type="entry name" value="Leucine Aminopeptidase, subunit E, domain 1"/>
    <property type="match status" value="1"/>
</dbReference>
<gene>
    <name evidence="3" type="ORF">CFIO01_04170</name>
</gene>
<dbReference type="PROSITE" id="PS51154">
    <property type="entry name" value="MACRO"/>
    <property type="match status" value="1"/>
</dbReference>